<accession>A0A919M7A9</accession>
<reference evidence="1" key="1">
    <citation type="submission" date="2021-01" db="EMBL/GenBank/DDBJ databases">
        <title>Whole genome shotgun sequence of Actinoplanes cyaneus NBRC 14990.</title>
        <authorList>
            <person name="Komaki H."/>
            <person name="Tamura T."/>
        </authorList>
    </citation>
    <scope>NUCLEOTIDE SEQUENCE</scope>
    <source>
        <strain evidence="1">NBRC 14990</strain>
    </source>
</reference>
<proteinExistence type="predicted"/>
<dbReference type="InterPro" id="IPR036291">
    <property type="entry name" value="NAD(P)-bd_dom_sf"/>
</dbReference>
<comment type="caution">
    <text evidence="1">The sequence shown here is derived from an EMBL/GenBank/DDBJ whole genome shotgun (WGS) entry which is preliminary data.</text>
</comment>
<gene>
    <name evidence="1" type="ORF">Acy02nite_50140</name>
</gene>
<dbReference type="Proteomes" id="UP000619479">
    <property type="component" value="Unassembled WGS sequence"/>
</dbReference>
<dbReference type="GO" id="GO:0019290">
    <property type="term" value="P:siderophore biosynthetic process"/>
    <property type="evidence" value="ECO:0007669"/>
    <property type="project" value="InterPro"/>
</dbReference>
<dbReference type="AlphaFoldDB" id="A0A919M7A9"/>
<keyword evidence="2" id="KW-1185">Reference proteome</keyword>
<dbReference type="RefSeq" id="WP_239175166.1">
    <property type="nucleotide sequence ID" value="NZ_BAAAUC010000004.1"/>
</dbReference>
<dbReference type="GO" id="GO:0008667">
    <property type="term" value="F:2,3-dihydro-2,3-dihydroxybenzoate dehydrogenase activity"/>
    <property type="evidence" value="ECO:0007669"/>
    <property type="project" value="InterPro"/>
</dbReference>
<dbReference type="Pfam" id="PF00106">
    <property type="entry name" value="adh_short"/>
    <property type="match status" value="1"/>
</dbReference>
<evidence type="ECO:0000313" key="1">
    <source>
        <dbReference type="EMBL" id="GID67133.1"/>
    </source>
</evidence>
<dbReference type="PRINTS" id="PR01397">
    <property type="entry name" value="DHBDHDRGNASE"/>
</dbReference>
<dbReference type="PANTHER" id="PTHR43431:SF1">
    <property type="entry name" value="OS08G0476300 PROTEIN"/>
    <property type="match status" value="1"/>
</dbReference>
<name>A0A919M7A9_9ACTN</name>
<dbReference type="InterPro" id="IPR003560">
    <property type="entry name" value="DHB_DH"/>
</dbReference>
<protein>
    <submittedName>
        <fullName evidence="1">Short-chain dehydrogenase</fullName>
    </submittedName>
</protein>
<dbReference type="PANTHER" id="PTHR43431">
    <property type="entry name" value="OXIDOREDUCTASE, SHORT CHAIN DEHYDROGENASE/REDUCTASE FAMILY (AFU_ORTHOLOGUE AFUA_5G14000)"/>
    <property type="match status" value="1"/>
</dbReference>
<sequence>MSEKTLDPKHALIIGAGPGLGLAVARRFAREGFAITLVSRNEAGLAELAGELRAGGATVGTFTADAGDVAGFRAALQQLSTRITPAVVVYNAAVVTFDSLLSVDAEYLQHTYAINVLGAITTAQVFTPAMRATRSGTVLITGGGVARYPSARRGSLTLGKVGVRASVAMLAEELAPDGVHVAGVTVAGIIAPGTALDPDVIAENYWTLHTQPADQWSTDIYFDGR</sequence>
<dbReference type="InterPro" id="IPR002347">
    <property type="entry name" value="SDR_fam"/>
</dbReference>
<dbReference type="Gene3D" id="3.40.50.720">
    <property type="entry name" value="NAD(P)-binding Rossmann-like Domain"/>
    <property type="match status" value="1"/>
</dbReference>
<organism evidence="1 2">
    <name type="scientific">Actinoplanes cyaneus</name>
    <dbReference type="NCBI Taxonomy" id="52696"/>
    <lineage>
        <taxon>Bacteria</taxon>
        <taxon>Bacillati</taxon>
        <taxon>Actinomycetota</taxon>
        <taxon>Actinomycetes</taxon>
        <taxon>Micromonosporales</taxon>
        <taxon>Micromonosporaceae</taxon>
        <taxon>Actinoplanes</taxon>
    </lineage>
</organism>
<dbReference type="SUPFAM" id="SSF51735">
    <property type="entry name" value="NAD(P)-binding Rossmann-fold domains"/>
    <property type="match status" value="1"/>
</dbReference>
<dbReference type="EMBL" id="BOMH01000037">
    <property type="protein sequence ID" value="GID67133.1"/>
    <property type="molecule type" value="Genomic_DNA"/>
</dbReference>
<evidence type="ECO:0000313" key="2">
    <source>
        <dbReference type="Proteomes" id="UP000619479"/>
    </source>
</evidence>